<proteinExistence type="evidence at transcript level"/>
<feature type="region of interest" description="Disordered" evidence="5">
    <location>
        <begin position="169"/>
        <end position="195"/>
    </location>
</feature>
<feature type="transmembrane region" description="Helical" evidence="6">
    <location>
        <begin position="304"/>
        <end position="322"/>
    </location>
</feature>
<organism evidence="7">
    <name type="scientific">Chlamydomonas reinhardtii</name>
    <name type="common">Chlamydomonas smithii</name>
    <dbReference type="NCBI Taxonomy" id="3055"/>
    <lineage>
        <taxon>Eukaryota</taxon>
        <taxon>Viridiplantae</taxon>
        <taxon>Chlorophyta</taxon>
        <taxon>core chlorophytes</taxon>
        <taxon>Chlorophyceae</taxon>
        <taxon>CS clade</taxon>
        <taxon>Chlamydomonadales</taxon>
        <taxon>Chlamydomonadaceae</taxon>
        <taxon>Chlamydomonas</taxon>
    </lineage>
</organism>
<feature type="transmembrane region" description="Helical" evidence="6">
    <location>
        <begin position="84"/>
        <end position="101"/>
    </location>
</feature>
<protein>
    <submittedName>
        <fullName evidence="7">Putative iron-responsive transporter</fullName>
    </submittedName>
</protein>
<dbReference type="PANTHER" id="PTHR11040:SF205">
    <property type="entry name" value="ZINC TRANSPORTER ZUPT"/>
    <property type="match status" value="1"/>
</dbReference>
<feature type="transmembrane region" description="Helical" evidence="6">
    <location>
        <begin position="15"/>
        <end position="36"/>
    </location>
</feature>
<accession>A8I452</accession>
<evidence type="ECO:0000256" key="6">
    <source>
        <dbReference type="SAM" id="Phobius"/>
    </source>
</evidence>
<comment type="subcellular location">
    <subcellularLocation>
        <location evidence="1">Membrane</location>
        <topology evidence="1">Multi-pass membrane protein</topology>
    </subcellularLocation>
</comment>
<dbReference type="Pfam" id="PF02535">
    <property type="entry name" value="Zip"/>
    <property type="match status" value="1"/>
</dbReference>
<dbReference type="EMBL" id="EU155062">
    <property type="protein sequence ID" value="ABV72699.1"/>
    <property type="molecule type" value="mRNA"/>
</dbReference>
<evidence type="ECO:0000256" key="1">
    <source>
        <dbReference type="ARBA" id="ARBA00004141"/>
    </source>
</evidence>
<feature type="compositionally biased region" description="Gly residues" evidence="5">
    <location>
        <begin position="175"/>
        <end position="190"/>
    </location>
</feature>
<gene>
    <name evidence="7" type="primary">IRT1</name>
</gene>
<dbReference type="GO" id="GO:0046873">
    <property type="term" value="F:metal ion transmembrane transporter activity"/>
    <property type="evidence" value="ECO:0007669"/>
    <property type="project" value="InterPro"/>
</dbReference>
<dbReference type="PANTHER" id="PTHR11040">
    <property type="entry name" value="ZINC/IRON TRANSPORTER"/>
    <property type="match status" value="1"/>
</dbReference>
<reference evidence="7" key="1">
    <citation type="journal article" date="2007" name="Eukaryot. Cell">
        <title>FEA1, FEA2, and FRE1, encoding two homologous secreted proteins and a candidate ferrireductase, are expressed coordinately with FOX1 and FTR1 in iron-deficient Chlamydomonas reinhardtii.</title>
        <authorList>
            <person name="Allen M.D."/>
            <person name="Del Campo J.A."/>
            <person name="Kropat J."/>
            <person name="Merchant S.S."/>
        </authorList>
    </citation>
    <scope>NUCLEOTIDE SEQUENCE</scope>
</reference>
<dbReference type="AlphaFoldDB" id="A8I452"/>
<name>A8I452_CHLRE</name>
<evidence type="ECO:0000256" key="2">
    <source>
        <dbReference type="ARBA" id="ARBA00022692"/>
    </source>
</evidence>
<evidence type="ECO:0000313" key="7">
    <source>
        <dbReference type="EMBL" id="ABV72699.1"/>
    </source>
</evidence>
<evidence type="ECO:0000256" key="4">
    <source>
        <dbReference type="ARBA" id="ARBA00023136"/>
    </source>
</evidence>
<feature type="transmembrane region" description="Helical" evidence="6">
    <location>
        <begin position="43"/>
        <end position="64"/>
    </location>
</feature>
<sequence>MGAGCAGVSSLDLGVAFACVIGAGMAAIAGALFIVLVPVKNDLFLAASLAFAAGVMLYISFVDIYAGKAIGHFEDAGYTSAEAFTYATICFFAGFPISWVLDKISHRAVYHGSMLASGSSFCTPSASASCSSCCCTGGEAHIDEKSAAACPPCSHVMVHVAPQPVASGDGEDVMAGGGGKQAGGRAGSSAGGEDAVSQEERTKKLVHLGLLAAMAMALHNMPEGLVTFVGYMDSITSGITTAVAIAIHNIPEGMVIASAVYFGTGQRLKAVMWTALAALSEPLGGLIGLAVVCGGSMTDTVFGILFGLVGGIMVYISLKELLPGARRFDPKDKVTTALMAAGGVIMACSLVAIAFSQPQEGPELEPFMSEVAGGVTATEEEAMPLAPPPLP</sequence>
<keyword evidence="2 6" id="KW-0812">Transmembrane</keyword>
<evidence type="ECO:0000256" key="3">
    <source>
        <dbReference type="ARBA" id="ARBA00022989"/>
    </source>
</evidence>
<feature type="transmembrane region" description="Helical" evidence="6">
    <location>
        <begin position="242"/>
        <end position="263"/>
    </location>
</feature>
<feature type="transmembrane region" description="Helical" evidence="6">
    <location>
        <begin position="270"/>
        <end position="292"/>
    </location>
</feature>
<feature type="transmembrane region" description="Helical" evidence="6">
    <location>
        <begin position="205"/>
        <end position="222"/>
    </location>
</feature>
<keyword evidence="4 6" id="KW-0472">Membrane</keyword>
<dbReference type="InterPro" id="IPR003689">
    <property type="entry name" value="ZIP"/>
</dbReference>
<evidence type="ECO:0000256" key="5">
    <source>
        <dbReference type="SAM" id="MobiDB-lite"/>
    </source>
</evidence>
<keyword evidence="3 6" id="KW-1133">Transmembrane helix</keyword>
<dbReference type="GO" id="GO:0016020">
    <property type="term" value="C:membrane"/>
    <property type="evidence" value="ECO:0007669"/>
    <property type="project" value="UniProtKB-SubCell"/>
</dbReference>
<feature type="transmembrane region" description="Helical" evidence="6">
    <location>
        <begin position="334"/>
        <end position="355"/>
    </location>
</feature>